<proteinExistence type="predicted"/>
<gene>
    <name evidence="1" type="ORF">NCTC13100_01232</name>
</gene>
<protein>
    <submittedName>
        <fullName evidence="1">Uncharacterized protein</fullName>
    </submittedName>
</protein>
<evidence type="ECO:0000313" key="2">
    <source>
        <dbReference type="Proteomes" id="UP000254263"/>
    </source>
</evidence>
<dbReference type="EMBL" id="UGTI01000001">
    <property type="protein sequence ID" value="SUB78079.1"/>
    <property type="molecule type" value="Genomic_DNA"/>
</dbReference>
<dbReference type="AlphaFoldDB" id="A0A379DI69"/>
<evidence type="ECO:0000313" key="1">
    <source>
        <dbReference type="EMBL" id="SUB78079.1"/>
    </source>
</evidence>
<dbReference type="Proteomes" id="UP000254263">
    <property type="component" value="Unassembled WGS sequence"/>
</dbReference>
<organism evidence="1 2">
    <name type="scientific">Porphyromonas macacae</name>
    <dbReference type="NCBI Taxonomy" id="28115"/>
    <lineage>
        <taxon>Bacteria</taxon>
        <taxon>Pseudomonadati</taxon>
        <taxon>Bacteroidota</taxon>
        <taxon>Bacteroidia</taxon>
        <taxon>Bacteroidales</taxon>
        <taxon>Porphyromonadaceae</taxon>
        <taxon>Porphyromonas</taxon>
    </lineage>
</organism>
<sequence length="384" mass="45127">MKKTVVLFFTLIISHCFHKNIMAQENNIRWTDFPVEIKKISPEVYEKVQRKFSTTYNPEKITDFKKVQEILKGIVEFTEDETPSVNKIHFRNGGIYKNNGDENYFIAYYPEEDILLCEGEHTADVCYDLKNSSKHHVGNPDLFVYSPQKTFRLSACHSGQECDIYAIEKKTHKGFQKHIALSSLFNALKDVDKEFYEKLCTVDAVWSDEQNLFLNSHHYNEKGEKESNNFYQITFKNIPVLSKEAWKDFPFKTSFPINDSTNIRNFSELKVLENSIVESLNLRGLYPYSKDFRINYRIPFSEKFTSVVITFMNGEHELYNMLFTINNQDEIIDWLQIGYDEVAESISQTESKISKDKIILRNRYNDSENTETFKITPEGYFILE</sequence>
<accession>A0A379DI69</accession>
<dbReference type="RefSeq" id="WP_018360670.1">
    <property type="nucleotide sequence ID" value="NZ_UGTI01000001.1"/>
</dbReference>
<reference evidence="1 2" key="1">
    <citation type="submission" date="2018-06" db="EMBL/GenBank/DDBJ databases">
        <authorList>
            <consortium name="Pathogen Informatics"/>
            <person name="Doyle S."/>
        </authorList>
    </citation>
    <scope>NUCLEOTIDE SEQUENCE [LARGE SCALE GENOMIC DNA]</scope>
    <source>
        <strain evidence="1 2">NCTC13100</strain>
    </source>
</reference>
<name>A0A379DI69_9PORP</name>